<dbReference type="Pfam" id="PF22888">
    <property type="entry name" value="FIMAH"/>
    <property type="match status" value="1"/>
</dbReference>
<dbReference type="EMBL" id="JASKHM010000017">
    <property type="protein sequence ID" value="MEQ4485818.1"/>
    <property type="molecule type" value="Genomic_DNA"/>
</dbReference>
<reference evidence="2 3" key="1">
    <citation type="journal article" date="2023" name="Genome Announc.">
        <title>Pan-Genome Analyses of the Genus Cohnella and Proposal of the Novel Species Cohnella silvisoli sp. nov., Isolated from Forest Soil.</title>
        <authorList>
            <person name="Wang C."/>
            <person name="Mao L."/>
            <person name="Bao G."/>
            <person name="Zhu H."/>
        </authorList>
    </citation>
    <scope>NUCLEOTIDE SEQUENCE [LARGE SCALE GENOMIC DNA]</scope>
    <source>
        <strain evidence="2 3">NL03-T5-1</strain>
    </source>
</reference>
<protein>
    <recommendedName>
        <fullName evidence="1">FIMAH domain-containing protein</fullName>
    </recommendedName>
</protein>
<dbReference type="InterPro" id="IPR054470">
    <property type="entry name" value="FIMAH_dom"/>
</dbReference>
<organism evidence="2 3">
    <name type="scientific">Cohnella silvisoli</name>
    <dbReference type="NCBI Taxonomy" id="2873699"/>
    <lineage>
        <taxon>Bacteria</taxon>
        <taxon>Bacillati</taxon>
        <taxon>Bacillota</taxon>
        <taxon>Bacilli</taxon>
        <taxon>Bacillales</taxon>
        <taxon>Paenibacillaceae</taxon>
        <taxon>Cohnella</taxon>
    </lineage>
</organism>
<gene>
    <name evidence="2" type="ORF">QJS35_25895</name>
</gene>
<sequence>MNNYLEMMRRFEGTDEAQADKYLKGFNAKLDQLKKDQLISDGVYSTLKEGVYYLIGNLAQNKAVEASSVEASSPKYVPAKAVDGFQQQDGRASIRTIVRSRSISVKRRRWTRKQSIGKPIYNRRYERAG</sequence>
<dbReference type="RefSeq" id="WP_232188594.1">
    <property type="nucleotide sequence ID" value="NZ_JAIOAP010000016.1"/>
</dbReference>
<name>A0ABV1L0D6_9BACL</name>
<comment type="caution">
    <text evidence="2">The sequence shown here is derived from an EMBL/GenBank/DDBJ whole genome shotgun (WGS) entry which is preliminary data.</text>
</comment>
<evidence type="ECO:0000259" key="1">
    <source>
        <dbReference type="Pfam" id="PF22888"/>
    </source>
</evidence>
<dbReference type="Proteomes" id="UP001493487">
    <property type="component" value="Unassembled WGS sequence"/>
</dbReference>
<accession>A0ABV1L0D6</accession>
<feature type="domain" description="FIMAH" evidence="1">
    <location>
        <begin position="2"/>
        <end position="55"/>
    </location>
</feature>
<evidence type="ECO:0000313" key="3">
    <source>
        <dbReference type="Proteomes" id="UP001493487"/>
    </source>
</evidence>
<proteinExistence type="predicted"/>
<evidence type="ECO:0000313" key="2">
    <source>
        <dbReference type="EMBL" id="MEQ4485818.1"/>
    </source>
</evidence>
<keyword evidence="3" id="KW-1185">Reference proteome</keyword>